<name>A0A815XZ88_ADIRI</name>
<dbReference type="GO" id="GO:0008104">
    <property type="term" value="P:intracellular protein localization"/>
    <property type="evidence" value="ECO:0007669"/>
    <property type="project" value="TreeGrafter"/>
</dbReference>
<gene>
    <name evidence="1" type="ORF">EDS130_LOCUS46758</name>
</gene>
<protein>
    <submittedName>
        <fullName evidence="1">Uncharacterized protein</fullName>
    </submittedName>
</protein>
<accession>A0A815XZ88</accession>
<dbReference type="GO" id="GO:0005794">
    <property type="term" value="C:Golgi apparatus"/>
    <property type="evidence" value="ECO:0007669"/>
    <property type="project" value="TreeGrafter"/>
</dbReference>
<evidence type="ECO:0000313" key="1">
    <source>
        <dbReference type="EMBL" id="CAF1564553.1"/>
    </source>
</evidence>
<comment type="caution">
    <text evidence="1">The sequence shown here is derived from an EMBL/GenBank/DDBJ whole genome shotgun (WGS) entry which is preliminary data.</text>
</comment>
<proteinExistence type="predicted"/>
<dbReference type="GO" id="GO:0005829">
    <property type="term" value="C:cytosol"/>
    <property type="evidence" value="ECO:0007669"/>
    <property type="project" value="GOC"/>
</dbReference>
<sequence length="80" mass="8911">MEVFLRGNIGFLKSNTTERIKGPTTVQREIRIGVTHTYVELALVLGTSWIEQNLSLFINHVLELAGNPRASTSHVDAVYS</sequence>
<dbReference type="GO" id="GO:0016020">
    <property type="term" value="C:membrane"/>
    <property type="evidence" value="ECO:0007669"/>
    <property type="project" value="TreeGrafter"/>
</dbReference>
<organism evidence="1 2">
    <name type="scientific">Adineta ricciae</name>
    <name type="common">Rotifer</name>
    <dbReference type="NCBI Taxonomy" id="249248"/>
    <lineage>
        <taxon>Eukaryota</taxon>
        <taxon>Metazoa</taxon>
        <taxon>Spiralia</taxon>
        <taxon>Gnathifera</taxon>
        <taxon>Rotifera</taxon>
        <taxon>Eurotatoria</taxon>
        <taxon>Bdelloidea</taxon>
        <taxon>Adinetida</taxon>
        <taxon>Adinetidae</taxon>
        <taxon>Adineta</taxon>
    </lineage>
</organism>
<dbReference type="GO" id="GO:0006897">
    <property type="term" value="P:endocytosis"/>
    <property type="evidence" value="ECO:0007669"/>
    <property type="project" value="TreeGrafter"/>
</dbReference>
<dbReference type="PANTHER" id="PTHR21663:SF0">
    <property type="entry name" value="HEAT REPEAT-CONTAINING PROTEIN 5B"/>
    <property type="match status" value="1"/>
</dbReference>
<reference evidence="1" key="1">
    <citation type="submission" date="2021-02" db="EMBL/GenBank/DDBJ databases">
        <authorList>
            <person name="Nowell W R."/>
        </authorList>
    </citation>
    <scope>NUCLEOTIDE SEQUENCE</scope>
</reference>
<dbReference type="GO" id="GO:0042147">
    <property type="term" value="P:retrograde transport, endosome to Golgi"/>
    <property type="evidence" value="ECO:0007669"/>
    <property type="project" value="TreeGrafter"/>
</dbReference>
<dbReference type="OrthoDB" id="192608at2759"/>
<dbReference type="GO" id="GO:0030139">
    <property type="term" value="C:endocytic vesicle"/>
    <property type="evidence" value="ECO:0007669"/>
    <property type="project" value="TreeGrafter"/>
</dbReference>
<dbReference type="InterPro" id="IPR040108">
    <property type="entry name" value="Laa1/Sip1/HEATR5"/>
</dbReference>
<evidence type="ECO:0000313" key="2">
    <source>
        <dbReference type="Proteomes" id="UP000663852"/>
    </source>
</evidence>
<dbReference type="EMBL" id="CAJNOJ010003531">
    <property type="protein sequence ID" value="CAF1564553.1"/>
    <property type="molecule type" value="Genomic_DNA"/>
</dbReference>
<dbReference type="PANTHER" id="PTHR21663">
    <property type="entry name" value="HYPOTHETICAL HEAT DOMAIN-CONTAINING"/>
    <property type="match status" value="1"/>
</dbReference>
<feature type="non-terminal residue" evidence="1">
    <location>
        <position position="80"/>
    </location>
</feature>
<dbReference type="Proteomes" id="UP000663852">
    <property type="component" value="Unassembled WGS sequence"/>
</dbReference>
<dbReference type="AlphaFoldDB" id="A0A815XZ88"/>